<proteinExistence type="predicted"/>
<dbReference type="PANTHER" id="PTHR32414:SF2">
    <property type="entry name" value="NEUROMEDIN-S"/>
    <property type="match status" value="1"/>
</dbReference>
<dbReference type="PANTHER" id="PTHR32414">
    <property type="entry name" value="NEUROMEDIN-S"/>
    <property type="match status" value="1"/>
</dbReference>
<dbReference type="GeneID" id="113457574"/>
<dbReference type="RefSeq" id="XP_026641556.1">
    <property type="nucleotide sequence ID" value="XM_026785755.1"/>
</dbReference>
<dbReference type="InterPro" id="IPR043253">
    <property type="entry name" value="NmS"/>
</dbReference>
<keyword evidence="1" id="KW-1185">Reference proteome</keyword>
<protein>
    <submittedName>
        <fullName evidence="2">Neuromedin-S isoform X1</fullName>
    </submittedName>
</protein>
<evidence type="ECO:0000313" key="2">
    <source>
        <dbReference type="RefSeq" id="XP_026641556.1"/>
    </source>
</evidence>
<reference evidence="2" key="1">
    <citation type="submission" date="2025-08" db="UniProtKB">
        <authorList>
            <consortium name="RefSeq"/>
        </authorList>
    </citation>
    <scope>IDENTIFICATION</scope>
</reference>
<evidence type="ECO:0000313" key="1">
    <source>
        <dbReference type="Proteomes" id="UP000694915"/>
    </source>
</evidence>
<accession>A0ABM1UHU4</accession>
<name>A0ABM1UHU4_MICOH</name>
<organism evidence="1 2">
    <name type="scientific">Microtus ochrogaster</name>
    <name type="common">Prairie vole</name>
    <dbReference type="NCBI Taxonomy" id="79684"/>
    <lineage>
        <taxon>Eukaryota</taxon>
        <taxon>Metazoa</taxon>
        <taxon>Chordata</taxon>
        <taxon>Craniata</taxon>
        <taxon>Vertebrata</taxon>
        <taxon>Euteleostomi</taxon>
        <taxon>Mammalia</taxon>
        <taxon>Eutheria</taxon>
        <taxon>Euarchontoglires</taxon>
        <taxon>Glires</taxon>
        <taxon>Rodentia</taxon>
        <taxon>Myomorpha</taxon>
        <taxon>Muroidea</taxon>
        <taxon>Cricetidae</taxon>
        <taxon>Arvicolinae</taxon>
        <taxon>Microtus</taxon>
    </lineage>
</organism>
<dbReference type="Proteomes" id="UP000694915">
    <property type="component" value="Linkage group LG2"/>
</dbReference>
<sequence length="185" mass="21180">MQGRESSLPLDPGKVLTASLNNTHLWPAKRSQTSKMKHLPPQFPSVLVIYCVCMLKIPSSGVSQPLADSPDGLDIAELEQLVYFLNQWETLYNQPKENQDVYKRFLFHYSRAQKPTHPTNSEFVPVHPLMRLAAKLSSRRMKRLPHPDSGAATVDFPKKGPTSTWGRPFFLFRSRNGRYINNKFQ</sequence>
<gene>
    <name evidence="2" type="primary">Nms</name>
</gene>